<name>A0ABZ1TS14_9ACTN</name>
<gene>
    <name evidence="2" type="ORF">OHA16_01340</name>
</gene>
<evidence type="ECO:0000313" key="2">
    <source>
        <dbReference type="EMBL" id="WUQ81727.1"/>
    </source>
</evidence>
<proteinExistence type="predicted"/>
<dbReference type="RefSeq" id="WP_328952802.1">
    <property type="nucleotide sequence ID" value="NZ_CP108110.1"/>
</dbReference>
<dbReference type="Pfam" id="PF01814">
    <property type="entry name" value="Hemerythrin"/>
    <property type="match status" value="1"/>
</dbReference>
<organism evidence="2 3">
    <name type="scientific">Kitasatospora purpeofusca</name>
    <dbReference type="NCBI Taxonomy" id="67352"/>
    <lineage>
        <taxon>Bacteria</taxon>
        <taxon>Bacillati</taxon>
        <taxon>Actinomycetota</taxon>
        <taxon>Actinomycetes</taxon>
        <taxon>Kitasatosporales</taxon>
        <taxon>Streptomycetaceae</taxon>
        <taxon>Kitasatospora</taxon>
    </lineage>
</organism>
<reference evidence="2" key="1">
    <citation type="submission" date="2022-10" db="EMBL/GenBank/DDBJ databases">
        <title>The complete genomes of actinobacterial strains from the NBC collection.</title>
        <authorList>
            <person name="Joergensen T.S."/>
            <person name="Alvarez Arevalo M."/>
            <person name="Sterndorff E.B."/>
            <person name="Faurdal D."/>
            <person name="Vuksanovic O."/>
            <person name="Mourched A.-S."/>
            <person name="Charusanti P."/>
            <person name="Shaw S."/>
            <person name="Blin K."/>
            <person name="Weber T."/>
        </authorList>
    </citation>
    <scope>NUCLEOTIDE SEQUENCE</scope>
    <source>
        <strain evidence="2">NBC_00222</strain>
    </source>
</reference>
<accession>A0ABZ1TS14</accession>
<evidence type="ECO:0000313" key="3">
    <source>
        <dbReference type="Proteomes" id="UP001432222"/>
    </source>
</evidence>
<feature type="domain" description="Hemerythrin-like" evidence="1">
    <location>
        <begin position="16"/>
        <end position="146"/>
    </location>
</feature>
<evidence type="ECO:0000259" key="1">
    <source>
        <dbReference type="Pfam" id="PF01814"/>
    </source>
</evidence>
<protein>
    <submittedName>
        <fullName evidence="2">Hemerythrin domain-containing protein</fullName>
    </submittedName>
</protein>
<dbReference type="InterPro" id="IPR012312">
    <property type="entry name" value="Hemerythrin-like"/>
</dbReference>
<dbReference type="Gene3D" id="1.20.120.520">
    <property type="entry name" value="nmb1532 protein domain like"/>
    <property type="match status" value="1"/>
</dbReference>
<dbReference type="Proteomes" id="UP001432222">
    <property type="component" value="Chromosome"/>
</dbReference>
<keyword evidence="3" id="KW-1185">Reference proteome</keyword>
<dbReference type="EMBL" id="CP108110">
    <property type="protein sequence ID" value="WUQ81727.1"/>
    <property type="molecule type" value="Genomic_DNA"/>
</dbReference>
<dbReference type="CDD" id="cd12108">
    <property type="entry name" value="Hr-like"/>
    <property type="match status" value="1"/>
</dbReference>
<sequence length="167" mass="18154">MASQDGGRTAALGRQLSLAHNELRRLINDLKNDLKSGAGHRHTGGGGTLAAHCLAFCGALETHHRGEDDGLFAQLVRERPDLAGTVAKLVEDHELISSILTRVAELARQAAAHGDRGPDEAIRRELDGLAAIMESHFRYEERVIGAALDRMVPDGDWPEPVFRPVRT</sequence>